<dbReference type="EMBL" id="CP045226">
    <property type="protein sequence ID" value="QFS44193.1"/>
    <property type="molecule type" value="Genomic_DNA"/>
</dbReference>
<sequence>MASCSEPKHQNSSRCFGYRRRNCVRSDVYDGLRLRHWLS</sequence>
<proteinExistence type="predicted"/>
<accession>A0A5P8VUU6</accession>
<dbReference type="Proteomes" id="UP000326678">
    <property type="component" value="Chromosome Gxm1"/>
</dbReference>
<organism evidence="1 2">
    <name type="scientific">Nostoc sphaeroides CCNUC1</name>
    <dbReference type="NCBI Taxonomy" id="2653204"/>
    <lineage>
        <taxon>Bacteria</taxon>
        <taxon>Bacillati</taxon>
        <taxon>Cyanobacteriota</taxon>
        <taxon>Cyanophyceae</taxon>
        <taxon>Nostocales</taxon>
        <taxon>Nostocaceae</taxon>
        <taxon>Nostoc</taxon>
    </lineage>
</organism>
<keyword evidence="2" id="KW-1185">Reference proteome</keyword>
<evidence type="ECO:0000313" key="2">
    <source>
        <dbReference type="Proteomes" id="UP000326678"/>
    </source>
</evidence>
<reference evidence="1 2" key="1">
    <citation type="submission" date="2019-10" db="EMBL/GenBank/DDBJ databases">
        <title>Genomic and transcriptomic insights into the perfect genentic adaptation of a filamentous nitrogen-fixing cyanobacterium to rice fields.</title>
        <authorList>
            <person name="Chen Z."/>
        </authorList>
    </citation>
    <scope>NUCLEOTIDE SEQUENCE [LARGE SCALE GENOMIC DNA]</scope>
    <source>
        <strain evidence="1">CCNUC1</strain>
    </source>
</reference>
<evidence type="ECO:0000313" key="1">
    <source>
        <dbReference type="EMBL" id="QFS44193.1"/>
    </source>
</evidence>
<protein>
    <submittedName>
        <fullName evidence="1">Uncharacterized protein</fullName>
    </submittedName>
</protein>
<gene>
    <name evidence="1" type="ORF">GXM_01666</name>
</gene>
<dbReference type="AlphaFoldDB" id="A0A5P8VUU6"/>
<name>A0A5P8VUU6_9NOSO</name>
<dbReference type="KEGG" id="nsh:GXM_01666"/>